<reference evidence="1" key="1">
    <citation type="journal article" date="2019" name="Sci. Rep.">
        <title>Draft genome of Tanacetum cinerariifolium, the natural source of mosquito coil.</title>
        <authorList>
            <person name="Yamashiro T."/>
            <person name="Shiraishi A."/>
            <person name="Satake H."/>
            <person name="Nakayama K."/>
        </authorList>
    </citation>
    <scope>NUCLEOTIDE SEQUENCE</scope>
</reference>
<sequence>MEAVKAFCNFLRCQNLSQAFDKLESSPWLDPRYGENMSLFFCPLLLSQEGFFLDLLKPSLLKYAGPHVNPNLQSIFCIPDDEGSSAFAFSLLNVVYCEVPRNGMTKDSGEGDGVSNWTSSGVIGKMSMEEEEVSLVDGVFEGALGALALEMEALVDAMVVYGG</sequence>
<dbReference type="EMBL" id="BKCJ010001782">
    <property type="protein sequence ID" value="GEU43983.1"/>
    <property type="molecule type" value="Genomic_DNA"/>
</dbReference>
<comment type="caution">
    <text evidence="1">The sequence shown here is derived from an EMBL/GenBank/DDBJ whole genome shotgun (WGS) entry which is preliminary data.</text>
</comment>
<dbReference type="AlphaFoldDB" id="A0A6L2K3R1"/>
<proteinExistence type="predicted"/>
<gene>
    <name evidence="1" type="ORF">Tci_015961</name>
</gene>
<name>A0A6L2K3R1_TANCI</name>
<accession>A0A6L2K3R1</accession>
<organism evidence="1">
    <name type="scientific">Tanacetum cinerariifolium</name>
    <name type="common">Dalmatian daisy</name>
    <name type="synonym">Chrysanthemum cinerariifolium</name>
    <dbReference type="NCBI Taxonomy" id="118510"/>
    <lineage>
        <taxon>Eukaryota</taxon>
        <taxon>Viridiplantae</taxon>
        <taxon>Streptophyta</taxon>
        <taxon>Embryophyta</taxon>
        <taxon>Tracheophyta</taxon>
        <taxon>Spermatophyta</taxon>
        <taxon>Magnoliopsida</taxon>
        <taxon>eudicotyledons</taxon>
        <taxon>Gunneridae</taxon>
        <taxon>Pentapetalae</taxon>
        <taxon>asterids</taxon>
        <taxon>campanulids</taxon>
        <taxon>Asterales</taxon>
        <taxon>Asteraceae</taxon>
        <taxon>Asteroideae</taxon>
        <taxon>Anthemideae</taxon>
        <taxon>Anthemidinae</taxon>
        <taxon>Tanacetum</taxon>
    </lineage>
</organism>
<protein>
    <submittedName>
        <fullName evidence="1">Uncharacterized protein</fullName>
    </submittedName>
</protein>
<evidence type="ECO:0000313" key="1">
    <source>
        <dbReference type="EMBL" id="GEU43983.1"/>
    </source>
</evidence>